<evidence type="ECO:0000256" key="1">
    <source>
        <dbReference type="ARBA" id="ARBA00004651"/>
    </source>
</evidence>
<sequence length="291" mass="33519">MKLSYRSKHVFYAYLFIFPFVAFFTVFKLIPFAHAVWLTFYKWDILSTPQFIGLANFRTVFATARFWSSLWHTTYFTLLTVPPLVILSFLLAVLVNAKIPMRGFFRSAFYLPYILSISVVCLTWGLLYNSSYGLFNSILTQMGFPAVKWLADAKFAMISVAVTTIWWTLGFDFLVYLAGLQQISTSYYEACEIDGGTGWHKLVYITFPLLKRSHVLVVVLQVIASLQIFGQIYLMTSGGPGGKTRVLVQYIYEEGFRNFKMGYAQTVAFIFFVMMIGVSYVQIRLMMQKEE</sequence>
<feature type="domain" description="ABC transmembrane type-1" evidence="8">
    <location>
        <begin position="70"/>
        <end position="282"/>
    </location>
</feature>
<feature type="transmembrane region" description="Helical" evidence="7">
    <location>
        <begin position="12"/>
        <end position="37"/>
    </location>
</feature>
<dbReference type="HOGENOM" id="CLU_016047_0_2_0"/>
<comment type="subcellular location">
    <subcellularLocation>
        <location evidence="1 7">Cell membrane</location>
        <topology evidence="1 7">Multi-pass membrane protein</topology>
    </subcellularLocation>
</comment>
<evidence type="ECO:0000256" key="7">
    <source>
        <dbReference type="RuleBase" id="RU363032"/>
    </source>
</evidence>
<evidence type="ECO:0000313" key="10">
    <source>
        <dbReference type="Proteomes" id="UP000030700"/>
    </source>
</evidence>
<dbReference type="PROSITE" id="PS50928">
    <property type="entry name" value="ABC_TM1"/>
    <property type="match status" value="1"/>
</dbReference>
<dbReference type="PANTHER" id="PTHR30193:SF41">
    <property type="entry name" value="DIACETYLCHITOBIOSE UPTAKE SYSTEM PERMEASE PROTEIN NGCF"/>
    <property type="match status" value="1"/>
</dbReference>
<keyword evidence="10" id="KW-1185">Reference proteome</keyword>
<evidence type="ECO:0000259" key="8">
    <source>
        <dbReference type="PROSITE" id="PS50928"/>
    </source>
</evidence>
<organism evidence="9">
    <name type="scientific">Candidatus Moduliflexus flocculans</name>
    <dbReference type="NCBI Taxonomy" id="1499966"/>
    <lineage>
        <taxon>Bacteria</taxon>
        <taxon>Candidatus Moduliflexota</taxon>
        <taxon>Candidatus Moduliflexia</taxon>
        <taxon>Candidatus Moduliflexales</taxon>
        <taxon>Candidatus Moduliflexaceae</taxon>
    </lineage>
</organism>
<name>A0A0S6W3E9_9BACT</name>
<evidence type="ECO:0000256" key="2">
    <source>
        <dbReference type="ARBA" id="ARBA00022448"/>
    </source>
</evidence>
<dbReference type="GO" id="GO:0005886">
    <property type="term" value="C:plasma membrane"/>
    <property type="evidence" value="ECO:0007669"/>
    <property type="project" value="UniProtKB-SubCell"/>
</dbReference>
<evidence type="ECO:0000313" key="9">
    <source>
        <dbReference type="EMBL" id="GAK52923.1"/>
    </source>
</evidence>
<dbReference type="AlphaFoldDB" id="A0A0S6W3E9"/>
<keyword evidence="5 7" id="KW-1133">Transmembrane helix</keyword>
<evidence type="ECO:0000256" key="4">
    <source>
        <dbReference type="ARBA" id="ARBA00022692"/>
    </source>
</evidence>
<accession>A0A0S6W3E9</accession>
<proteinExistence type="inferred from homology"/>
<feature type="transmembrane region" description="Helical" evidence="7">
    <location>
        <begin position="262"/>
        <end position="281"/>
    </location>
</feature>
<dbReference type="InterPro" id="IPR051393">
    <property type="entry name" value="ABC_transporter_permease"/>
</dbReference>
<keyword evidence="3" id="KW-1003">Cell membrane</keyword>
<keyword evidence="2 7" id="KW-0813">Transport</keyword>
<protein>
    <submittedName>
        <fullName evidence="9">Binding-protein-dependent transport systems inner membrane component</fullName>
    </submittedName>
</protein>
<dbReference type="GO" id="GO:0055085">
    <property type="term" value="P:transmembrane transport"/>
    <property type="evidence" value="ECO:0007669"/>
    <property type="project" value="InterPro"/>
</dbReference>
<evidence type="ECO:0000256" key="3">
    <source>
        <dbReference type="ARBA" id="ARBA00022475"/>
    </source>
</evidence>
<dbReference type="InterPro" id="IPR000515">
    <property type="entry name" value="MetI-like"/>
</dbReference>
<evidence type="ECO:0000256" key="5">
    <source>
        <dbReference type="ARBA" id="ARBA00022989"/>
    </source>
</evidence>
<dbReference type="InterPro" id="IPR035906">
    <property type="entry name" value="MetI-like_sf"/>
</dbReference>
<dbReference type="STRING" id="1499966.U14_04181"/>
<reference evidence="9" key="1">
    <citation type="journal article" date="2015" name="PeerJ">
        <title>First genomic representation of candidate bacterial phylum KSB3 points to enhanced environmental sensing as a trigger of wastewater bulking.</title>
        <authorList>
            <person name="Sekiguchi Y."/>
            <person name="Ohashi A."/>
            <person name="Parks D.H."/>
            <person name="Yamauchi T."/>
            <person name="Tyson G.W."/>
            <person name="Hugenholtz P."/>
        </authorList>
    </citation>
    <scope>NUCLEOTIDE SEQUENCE [LARGE SCALE GENOMIC DNA]</scope>
</reference>
<dbReference type="PANTHER" id="PTHR30193">
    <property type="entry name" value="ABC TRANSPORTER PERMEASE PROTEIN"/>
    <property type="match status" value="1"/>
</dbReference>
<keyword evidence="4 7" id="KW-0812">Transmembrane</keyword>
<keyword evidence="6 7" id="KW-0472">Membrane</keyword>
<dbReference type="Pfam" id="PF00528">
    <property type="entry name" value="BPD_transp_1"/>
    <property type="match status" value="1"/>
</dbReference>
<feature type="transmembrane region" description="Helical" evidence="7">
    <location>
        <begin position="75"/>
        <end position="97"/>
    </location>
</feature>
<evidence type="ECO:0000256" key="6">
    <source>
        <dbReference type="ARBA" id="ARBA00023136"/>
    </source>
</evidence>
<feature type="transmembrane region" description="Helical" evidence="7">
    <location>
        <begin position="215"/>
        <end position="234"/>
    </location>
</feature>
<dbReference type="CDD" id="cd06261">
    <property type="entry name" value="TM_PBP2"/>
    <property type="match status" value="1"/>
</dbReference>
<feature type="transmembrane region" description="Helical" evidence="7">
    <location>
        <begin position="109"/>
        <end position="135"/>
    </location>
</feature>
<dbReference type="Gene3D" id="1.10.3720.10">
    <property type="entry name" value="MetI-like"/>
    <property type="match status" value="1"/>
</dbReference>
<comment type="similarity">
    <text evidence="7">Belongs to the binding-protein-dependent transport system permease family.</text>
</comment>
<dbReference type="EMBL" id="DF820459">
    <property type="protein sequence ID" value="GAK52923.1"/>
    <property type="molecule type" value="Genomic_DNA"/>
</dbReference>
<dbReference type="Proteomes" id="UP000030700">
    <property type="component" value="Unassembled WGS sequence"/>
</dbReference>
<dbReference type="SUPFAM" id="SSF161098">
    <property type="entry name" value="MetI-like"/>
    <property type="match status" value="1"/>
</dbReference>
<feature type="transmembrane region" description="Helical" evidence="7">
    <location>
        <begin position="155"/>
        <end position="178"/>
    </location>
</feature>
<gene>
    <name evidence="9" type="ORF">U14_04181</name>
</gene>